<sequence length="164" mass="19116">MALNDEKKLLEEAAIHWFIKNIKKLCGIQYHVKKHYGEDGISKPDFILTGHEEEIAVEVTHLFYDEHEARLLLGKLDHVPDEIQFVSTMIDTLNDLIANKVGKKYDYQGRIDLLIRCASPAFAIHHFIKNSVHINTDNTYNFHHIWLLLRNVETGEWSDLLQLK</sequence>
<comment type="caution">
    <text evidence="1">The sequence shown here is derived from an EMBL/GenBank/DDBJ whole genome shotgun (WGS) entry which is preliminary data.</text>
</comment>
<gene>
    <name evidence="1" type="ORF">DealDRAFT_0117</name>
</gene>
<evidence type="ECO:0000313" key="2">
    <source>
        <dbReference type="Proteomes" id="UP000006443"/>
    </source>
</evidence>
<dbReference type="OrthoDB" id="1796298at2"/>
<dbReference type="RefSeq" id="WP_008513854.1">
    <property type="nucleotide sequence ID" value="NZ_ACJM01000001.1"/>
</dbReference>
<dbReference type="eggNOG" id="ENOG503064A">
    <property type="taxonomic scope" value="Bacteria"/>
</dbReference>
<accession>C0GCA8</accession>
<organism evidence="1 2">
    <name type="scientific">Dethiobacter alkaliphilus AHT 1</name>
    <dbReference type="NCBI Taxonomy" id="555088"/>
    <lineage>
        <taxon>Bacteria</taxon>
        <taxon>Bacillati</taxon>
        <taxon>Bacillota</taxon>
        <taxon>Dethiobacteria</taxon>
        <taxon>Dethiobacterales</taxon>
        <taxon>Dethiobacteraceae</taxon>
        <taxon>Dethiobacter</taxon>
    </lineage>
</organism>
<dbReference type="EMBL" id="ACJM01000001">
    <property type="protein sequence ID" value="EEG78843.1"/>
    <property type="molecule type" value="Genomic_DNA"/>
</dbReference>
<evidence type="ECO:0000313" key="1">
    <source>
        <dbReference type="EMBL" id="EEG78843.1"/>
    </source>
</evidence>
<dbReference type="Proteomes" id="UP000006443">
    <property type="component" value="Unassembled WGS sequence"/>
</dbReference>
<protein>
    <submittedName>
        <fullName evidence="1">Uncharacterized protein</fullName>
    </submittedName>
</protein>
<proteinExistence type="predicted"/>
<keyword evidence="2" id="KW-1185">Reference proteome</keyword>
<reference evidence="1 2" key="1">
    <citation type="submission" date="2009-02" db="EMBL/GenBank/DDBJ databases">
        <title>Sequencing of the draft genome and assembly of Dethiobacter alkaliphilus AHT 1.</title>
        <authorList>
            <consortium name="US DOE Joint Genome Institute (JGI-PGF)"/>
            <person name="Lucas S."/>
            <person name="Copeland A."/>
            <person name="Lapidus A."/>
            <person name="Glavina del Rio T."/>
            <person name="Dalin E."/>
            <person name="Tice H."/>
            <person name="Bruce D."/>
            <person name="Goodwin L."/>
            <person name="Pitluck S."/>
            <person name="Larimer F."/>
            <person name="Land M.L."/>
            <person name="Hauser L."/>
            <person name="Muyzer G."/>
        </authorList>
    </citation>
    <scope>NUCLEOTIDE SEQUENCE [LARGE SCALE GENOMIC DNA]</scope>
    <source>
        <strain evidence="1 2">AHT 1</strain>
    </source>
</reference>
<name>C0GCA8_DETAL</name>
<dbReference type="AlphaFoldDB" id="C0GCA8"/>